<dbReference type="InterPro" id="IPR002347">
    <property type="entry name" value="SDR_fam"/>
</dbReference>
<name>A0A4U7B656_9PEZI</name>
<gene>
    <name evidence="4" type="ORF">C1H76_1423</name>
</gene>
<protein>
    <submittedName>
        <fullName evidence="4">5'-hydroxyaverantin dehydrogenase-like protein 1</fullName>
    </submittedName>
</protein>
<dbReference type="AlphaFoldDB" id="A0A4U7B656"/>
<dbReference type="EMBL" id="PTQR01000013">
    <property type="protein sequence ID" value="TKX26459.1"/>
    <property type="molecule type" value="Genomic_DNA"/>
</dbReference>
<evidence type="ECO:0000256" key="1">
    <source>
        <dbReference type="ARBA" id="ARBA00006484"/>
    </source>
</evidence>
<evidence type="ECO:0000313" key="4">
    <source>
        <dbReference type="EMBL" id="TKX26459.1"/>
    </source>
</evidence>
<dbReference type="Proteomes" id="UP000308133">
    <property type="component" value="Unassembled WGS sequence"/>
</dbReference>
<comment type="caution">
    <text evidence="4">The sequence shown here is derived from an EMBL/GenBank/DDBJ whole genome shotgun (WGS) entry which is preliminary data.</text>
</comment>
<proteinExistence type="inferred from homology"/>
<dbReference type="Pfam" id="PF00106">
    <property type="entry name" value="adh_short"/>
    <property type="match status" value="1"/>
</dbReference>
<evidence type="ECO:0000313" key="5">
    <source>
        <dbReference type="Proteomes" id="UP000308133"/>
    </source>
</evidence>
<dbReference type="GO" id="GO:0016491">
    <property type="term" value="F:oxidoreductase activity"/>
    <property type="evidence" value="ECO:0007669"/>
    <property type="project" value="UniProtKB-KW"/>
</dbReference>
<comment type="similarity">
    <text evidence="1">Belongs to the short-chain dehydrogenases/reductases (SDR) family.</text>
</comment>
<dbReference type="PANTHER" id="PTHR43180">
    <property type="entry name" value="3-OXOACYL-(ACYL-CARRIER-PROTEIN) REDUCTASE (AFU_ORTHOLOGUE AFUA_6G11210)"/>
    <property type="match status" value="1"/>
</dbReference>
<accession>A0A4U7B656</accession>
<evidence type="ECO:0000256" key="2">
    <source>
        <dbReference type="ARBA" id="ARBA00022857"/>
    </source>
</evidence>
<evidence type="ECO:0000256" key="3">
    <source>
        <dbReference type="ARBA" id="ARBA00023002"/>
    </source>
</evidence>
<reference evidence="4 5" key="1">
    <citation type="submission" date="2018-02" db="EMBL/GenBank/DDBJ databases">
        <title>Draft genome sequences of Elsinoe sp., causing black scab on jojoba.</title>
        <authorList>
            <person name="Stodart B."/>
            <person name="Jeffress S."/>
            <person name="Ash G."/>
            <person name="Arun Chinnappa K."/>
        </authorList>
    </citation>
    <scope>NUCLEOTIDE SEQUENCE [LARGE SCALE GENOMIC DNA]</scope>
    <source>
        <strain evidence="4 5">Hillstone_2</strain>
    </source>
</reference>
<keyword evidence="3" id="KW-0560">Oxidoreductase</keyword>
<dbReference type="InterPro" id="IPR020904">
    <property type="entry name" value="Sc_DH/Rdtase_CS"/>
</dbReference>
<dbReference type="PROSITE" id="PS00061">
    <property type="entry name" value="ADH_SHORT"/>
    <property type="match status" value="1"/>
</dbReference>
<sequence>MGAYKHDGPIDCQVQIDASKLDGKTAIVTGGATGIGEAYVRALQAVGIKFVKCDSTNWEDQSDGRISYVVVNAGITRKDDVFQYDGDKVEPQKPDLSVINVNLNGSLYTAKLASHYFIKQNGQTPSSSQQDTCLVLIGSGAAFLDVPREPQYAASKWATRGIMHSLRRTTYYYGSRVNVISPWYVRTNILSEEAFQHVSDVGVEFAKAEDAGQCLLRILSDSTINGHSFFISARKWAPSGYADLDIDDYPSRDLL</sequence>
<dbReference type="SUPFAM" id="SSF51735">
    <property type="entry name" value="NAD(P)-binding Rossmann-fold domains"/>
    <property type="match status" value="1"/>
</dbReference>
<dbReference type="Gene3D" id="3.40.50.720">
    <property type="entry name" value="NAD(P)-binding Rossmann-like Domain"/>
    <property type="match status" value="2"/>
</dbReference>
<dbReference type="InterPro" id="IPR036291">
    <property type="entry name" value="NAD(P)-bd_dom_sf"/>
</dbReference>
<dbReference type="PANTHER" id="PTHR43180:SF31">
    <property type="entry name" value="CHAIN DEHYDROGENASE_REDUCTASE, PUTATIVE (AFU_ORTHOLOGUE AFUA_2G16570)-RELATED"/>
    <property type="match status" value="1"/>
</dbReference>
<dbReference type="PRINTS" id="PR00081">
    <property type="entry name" value="GDHRDH"/>
</dbReference>
<organism evidence="4 5">
    <name type="scientific">Elsinoe australis</name>
    <dbReference type="NCBI Taxonomy" id="40998"/>
    <lineage>
        <taxon>Eukaryota</taxon>
        <taxon>Fungi</taxon>
        <taxon>Dikarya</taxon>
        <taxon>Ascomycota</taxon>
        <taxon>Pezizomycotina</taxon>
        <taxon>Dothideomycetes</taxon>
        <taxon>Dothideomycetidae</taxon>
        <taxon>Myriangiales</taxon>
        <taxon>Elsinoaceae</taxon>
        <taxon>Elsinoe</taxon>
    </lineage>
</organism>
<keyword evidence="2" id="KW-0521">NADP</keyword>